<evidence type="ECO:0000259" key="6">
    <source>
        <dbReference type="Pfam" id="PF04542"/>
    </source>
</evidence>
<protein>
    <submittedName>
        <fullName evidence="8">RNA polymerase sigma factor</fullName>
        <ecNumber evidence="8">2.7.7.6</ecNumber>
    </submittedName>
</protein>
<comment type="similarity">
    <text evidence="1">Belongs to the sigma-70 factor family. ECF subfamily.</text>
</comment>
<dbReference type="AlphaFoldDB" id="A0A520S1S7"/>
<reference evidence="8 9" key="1">
    <citation type="submission" date="2019-02" db="EMBL/GenBank/DDBJ databases">
        <title>Prokaryotic population dynamics and viral predation in marine succession experiment using metagenomics: the confinement effect.</title>
        <authorList>
            <person name="Haro-Moreno J.M."/>
            <person name="Rodriguez-Valera F."/>
            <person name="Lopez-Perez M."/>
        </authorList>
    </citation>
    <scope>NUCLEOTIDE SEQUENCE [LARGE SCALE GENOMIC DNA]</scope>
    <source>
        <strain evidence="8">MED-G158</strain>
    </source>
</reference>
<feature type="domain" description="RNA polymerase sigma-70 region 2" evidence="6">
    <location>
        <begin position="30"/>
        <end position="91"/>
    </location>
</feature>
<organism evidence="8 9">
    <name type="scientific">OM182 bacterium</name>
    <dbReference type="NCBI Taxonomy" id="2510334"/>
    <lineage>
        <taxon>Bacteria</taxon>
        <taxon>Pseudomonadati</taxon>
        <taxon>Pseudomonadota</taxon>
        <taxon>Gammaproteobacteria</taxon>
        <taxon>OMG group</taxon>
        <taxon>OM182 clade</taxon>
    </lineage>
</organism>
<evidence type="ECO:0000256" key="2">
    <source>
        <dbReference type="ARBA" id="ARBA00023015"/>
    </source>
</evidence>
<dbReference type="GO" id="GO:0003677">
    <property type="term" value="F:DNA binding"/>
    <property type="evidence" value="ECO:0007669"/>
    <property type="project" value="InterPro"/>
</dbReference>
<keyword evidence="4" id="KW-0804">Transcription</keyword>
<dbReference type="Pfam" id="PF08281">
    <property type="entry name" value="Sigma70_r4_2"/>
    <property type="match status" value="1"/>
</dbReference>
<keyword evidence="2" id="KW-0805">Transcription regulation</keyword>
<dbReference type="GO" id="GO:0003899">
    <property type="term" value="F:DNA-directed RNA polymerase activity"/>
    <property type="evidence" value="ECO:0007669"/>
    <property type="project" value="UniProtKB-EC"/>
</dbReference>
<dbReference type="InterPro" id="IPR013325">
    <property type="entry name" value="RNA_pol_sigma_r2"/>
</dbReference>
<sequence>MFQAAQESTTEIRSPTLDNSAQLDSFLQSVQNRGFRIAQLATGNQEDALDLVQEAMFKLVEKYASRPEQEWTPLFYRILSSRINDFHRRNTVRNRHRSWLRKEEDSDEDPIQTAPDPFGKGPDGESEIDESMVKLQQALMNLPPRQQQAFLLRAWEGLDVEQTATAMACAEGSVKTHYSRAVHTLRIELGEHWT</sequence>
<dbReference type="NCBIfam" id="TIGR02937">
    <property type="entry name" value="sigma70-ECF"/>
    <property type="match status" value="1"/>
</dbReference>
<keyword evidence="8" id="KW-0808">Transferase</keyword>
<feature type="domain" description="RNA polymerase sigma factor 70 region 4 type 2" evidence="7">
    <location>
        <begin position="134"/>
        <end position="182"/>
    </location>
</feature>
<evidence type="ECO:0000313" key="9">
    <source>
        <dbReference type="Proteomes" id="UP000320404"/>
    </source>
</evidence>
<dbReference type="InterPro" id="IPR013249">
    <property type="entry name" value="RNA_pol_sigma70_r4_t2"/>
</dbReference>
<evidence type="ECO:0000313" key="8">
    <source>
        <dbReference type="EMBL" id="RZO76430.1"/>
    </source>
</evidence>
<evidence type="ECO:0000256" key="1">
    <source>
        <dbReference type="ARBA" id="ARBA00010641"/>
    </source>
</evidence>
<dbReference type="EMBL" id="SHAH01000031">
    <property type="protein sequence ID" value="RZO76430.1"/>
    <property type="molecule type" value="Genomic_DNA"/>
</dbReference>
<dbReference type="GO" id="GO:0016987">
    <property type="term" value="F:sigma factor activity"/>
    <property type="evidence" value="ECO:0007669"/>
    <property type="project" value="UniProtKB-KW"/>
</dbReference>
<dbReference type="SUPFAM" id="SSF88946">
    <property type="entry name" value="Sigma2 domain of RNA polymerase sigma factors"/>
    <property type="match status" value="1"/>
</dbReference>
<name>A0A520S1S7_9GAMM</name>
<feature type="region of interest" description="Disordered" evidence="5">
    <location>
        <begin position="100"/>
        <end position="126"/>
    </location>
</feature>
<proteinExistence type="inferred from homology"/>
<evidence type="ECO:0000256" key="4">
    <source>
        <dbReference type="ARBA" id="ARBA00023163"/>
    </source>
</evidence>
<accession>A0A520S1S7</accession>
<dbReference type="Proteomes" id="UP000320404">
    <property type="component" value="Unassembled WGS sequence"/>
</dbReference>
<comment type="caution">
    <text evidence="8">The sequence shown here is derived from an EMBL/GenBank/DDBJ whole genome shotgun (WGS) entry which is preliminary data.</text>
</comment>
<dbReference type="PANTHER" id="PTHR43133">
    <property type="entry name" value="RNA POLYMERASE ECF-TYPE SIGMA FACTO"/>
    <property type="match status" value="1"/>
</dbReference>
<dbReference type="Gene3D" id="1.10.10.10">
    <property type="entry name" value="Winged helix-like DNA-binding domain superfamily/Winged helix DNA-binding domain"/>
    <property type="match status" value="1"/>
</dbReference>
<evidence type="ECO:0000256" key="5">
    <source>
        <dbReference type="SAM" id="MobiDB-lite"/>
    </source>
</evidence>
<dbReference type="NCBIfam" id="NF006550">
    <property type="entry name" value="PRK09047.1"/>
    <property type="match status" value="1"/>
</dbReference>
<gene>
    <name evidence="8" type="ORF">EVA69_02950</name>
</gene>
<dbReference type="Pfam" id="PF04542">
    <property type="entry name" value="Sigma70_r2"/>
    <property type="match status" value="1"/>
</dbReference>
<dbReference type="InterPro" id="IPR007627">
    <property type="entry name" value="RNA_pol_sigma70_r2"/>
</dbReference>
<dbReference type="InterPro" id="IPR014284">
    <property type="entry name" value="RNA_pol_sigma-70_dom"/>
</dbReference>
<keyword evidence="8" id="KW-0548">Nucleotidyltransferase</keyword>
<dbReference type="Gene3D" id="1.10.1740.10">
    <property type="match status" value="1"/>
</dbReference>
<dbReference type="PANTHER" id="PTHR43133:SF64">
    <property type="entry name" value="ECF SIGMA FACTOR"/>
    <property type="match status" value="1"/>
</dbReference>
<keyword evidence="3" id="KW-0731">Sigma factor</keyword>
<evidence type="ECO:0000256" key="3">
    <source>
        <dbReference type="ARBA" id="ARBA00023082"/>
    </source>
</evidence>
<dbReference type="EC" id="2.7.7.6" evidence="8"/>
<dbReference type="SUPFAM" id="SSF88659">
    <property type="entry name" value="Sigma3 and sigma4 domains of RNA polymerase sigma factors"/>
    <property type="match status" value="1"/>
</dbReference>
<dbReference type="InterPro" id="IPR013324">
    <property type="entry name" value="RNA_pol_sigma_r3/r4-like"/>
</dbReference>
<evidence type="ECO:0000259" key="7">
    <source>
        <dbReference type="Pfam" id="PF08281"/>
    </source>
</evidence>
<dbReference type="InterPro" id="IPR036388">
    <property type="entry name" value="WH-like_DNA-bd_sf"/>
</dbReference>
<dbReference type="GO" id="GO:0006352">
    <property type="term" value="P:DNA-templated transcription initiation"/>
    <property type="evidence" value="ECO:0007669"/>
    <property type="project" value="InterPro"/>
</dbReference>
<dbReference type="InterPro" id="IPR039425">
    <property type="entry name" value="RNA_pol_sigma-70-like"/>
</dbReference>